<evidence type="ECO:0000256" key="1">
    <source>
        <dbReference type="SAM" id="Phobius"/>
    </source>
</evidence>
<dbReference type="GO" id="GO:0005886">
    <property type="term" value="C:plasma membrane"/>
    <property type="evidence" value="ECO:0007669"/>
    <property type="project" value="TreeGrafter"/>
</dbReference>
<feature type="transmembrane region" description="Helical" evidence="1">
    <location>
        <begin position="21"/>
        <end position="43"/>
    </location>
</feature>
<organism evidence="3 4">
    <name type="scientific">Centaurea solstitialis</name>
    <name type="common">yellow star-thistle</name>
    <dbReference type="NCBI Taxonomy" id="347529"/>
    <lineage>
        <taxon>Eukaryota</taxon>
        <taxon>Viridiplantae</taxon>
        <taxon>Streptophyta</taxon>
        <taxon>Embryophyta</taxon>
        <taxon>Tracheophyta</taxon>
        <taxon>Spermatophyta</taxon>
        <taxon>Magnoliopsida</taxon>
        <taxon>eudicotyledons</taxon>
        <taxon>Gunneridae</taxon>
        <taxon>Pentapetalae</taxon>
        <taxon>asterids</taxon>
        <taxon>campanulids</taxon>
        <taxon>Asterales</taxon>
        <taxon>Asteraceae</taxon>
        <taxon>Carduoideae</taxon>
        <taxon>Cardueae</taxon>
        <taxon>Centaureinae</taxon>
        <taxon>Centaurea</taxon>
    </lineage>
</organism>
<dbReference type="Proteomes" id="UP001172457">
    <property type="component" value="Unassembled WGS sequence"/>
</dbReference>
<dbReference type="GO" id="GO:0046527">
    <property type="term" value="F:glucosyltransferase activity"/>
    <property type="evidence" value="ECO:0007669"/>
    <property type="project" value="TreeGrafter"/>
</dbReference>
<evidence type="ECO:0000313" key="3">
    <source>
        <dbReference type="EMBL" id="KAJ9535667.1"/>
    </source>
</evidence>
<dbReference type="EMBL" id="JARYMX010000166">
    <property type="protein sequence ID" value="KAJ9535667.1"/>
    <property type="molecule type" value="Genomic_DNA"/>
</dbReference>
<protein>
    <submittedName>
        <fullName evidence="3">Uncharacterized protein</fullName>
    </submittedName>
</protein>
<feature type="transmembrane region" description="Helical" evidence="1">
    <location>
        <begin position="63"/>
        <end position="80"/>
    </location>
</feature>
<proteinExistence type="predicted"/>
<dbReference type="PANTHER" id="PTHR12741:SF106">
    <property type="entry name" value="CALLOSE SYNTHASE 5"/>
    <property type="match status" value="1"/>
</dbReference>
<gene>
    <name evidence="3" type="ORF">OSB04_un001178</name>
    <name evidence="2" type="ORF">OSB04_un001226</name>
</gene>
<keyword evidence="4" id="KW-1185">Reference proteome</keyword>
<keyword evidence="1" id="KW-0472">Membrane</keyword>
<comment type="caution">
    <text evidence="3">The sequence shown here is derived from an EMBL/GenBank/DDBJ whole genome shotgun (WGS) entry which is preliminary data.</text>
</comment>
<evidence type="ECO:0000313" key="2">
    <source>
        <dbReference type="EMBL" id="KAJ9535634.1"/>
    </source>
</evidence>
<keyword evidence="1" id="KW-0812">Transmembrane</keyword>
<evidence type="ECO:0000313" key="4">
    <source>
        <dbReference type="Proteomes" id="UP001172457"/>
    </source>
</evidence>
<sequence>MYISSQPRSGVLCFFMRKYCSFISFAVANTSLVMTIGLEQSIIRLARAKGETALKAAMASESVVQLGLIMALPMIMEIGLERGLTALSEMIIMQLQLAAVFFTLFLDCIIESQHCILYTLKV</sequence>
<name>A0AA38VUU6_9ASTR</name>
<accession>A0AA38VUU6</accession>
<dbReference type="AlphaFoldDB" id="A0AA38VUU6"/>
<keyword evidence="1" id="KW-1133">Transmembrane helix</keyword>
<dbReference type="EMBL" id="JARYMX010000171">
    <property type="protein sequence ID" value="KAJ9535634.1"/>
    <property type="molecule type" value="Genomic_DNA"/>
</dbReference>
<reference evidence="3" key="1">
    <citation type="submission" date="2023-03" db="EMBL/GenBank/DDBJ databases">
        <title>Chromosome-scale reference genome and RAD-based genetic map of yellow starthistle (Centaurea solstitialis) reveal putative structural variation and QTLs associated with invader traits.</title>
        <authorList>
            <person name="Reatini B."/>
            <person name="Cang F.A."/>
            <person name="Jiang Q."/>
            <person name="Mckibben M.T.W."/>
            <person name="Barker M.S."/>
            <person name="Rieseberg L.H."/>
            <person name="Dlugosch K.M."/>
        </authorList>
    </citation>
    <scope>NUCLEOTIDE SEQUENCE</scope>
    <source>
        <strain evidence="3">CAN-66</strain>
        <tissue evidence="3">Leaf</tissue>
    </source>
</reference>
<dbReference type="PANTHER" id="PTHR12741">
    <property type="entry name" value="LYST-INTERACTING PROTEIN LIP5 DOPAMINE RESPONSIVE PROTEIN DRG-1"/>
    <property type="match status" value="1"/>
</dbReference>